<dbReference type="InterPro" id="IPR052568">
    <property type="entry name" value="PKS-FAS_Synthase"/>
</dbReference>
<protein>
    <submittedName>
        <fullName evidence="2">Erythronolide synthase, modules 3 and 4</fullName>
        <ecNumber evidence="2">2.3.1.94</ecNumber>
    </submittedName>
</protein>
<dbReference type="Pfam" id="PF00109">
    <property type="entry name" value="ketoacyl-synt"/>
    <property type="match status" value="1"/>
</dbReference>
<dbReference type="InterPro" id="IPR014031">
    <property type="entry name" value="Ketoacyl_synth_C"/>
</dbReference>
<dbReference type="GO" id="GO:0047879">
    <property type="term" value="F:erythronolide synthase activity"/>
    <property type="evidence" value="ECO:0007669"/>
    <property type="project" value="UniProtKB-EC"/>
</dbReference>
<dbReference type="InterPro" id="IPR020841">
    <property type="entry name" value="PKS_Beta-ketoAc_synthase_dom"/>
</dbReference>
<name>A0A0F7HG83_SERFO</name>
<evidence type="ECO:0000313" key="2">
    <source>
        <dbReference type="EMBL" id="VTR50688.1"/>
    </source>
</evidence>
<dbReference type="RefSeq" id="WP_024486297.1">
    <property type="nucleotide sequence ID" value="NZ_CAMKUH010000006.1"/>
</dbReference>
<dbReference type="EMBL" id="CABEEZ010000122">
    <property type="protein sequence ID" value="VTR50688.1"/>
    <property type="molecule type" value="Genomic_DNA"/>
</dbReference>
<reference evidence="2" key="1">
    <citation type="submission" date="2019-05" db="EMBL/GenBank/DDBJ databases">
        <authorList>
            <consortium name="Pathogen Informatics"/>
        </authorList>
    </citation>
    <scope>NUCLEOTIDE SEQUENCE [LARGE SCALE GENOMIC DNA]</scope>
    <source>
        <strain evidence="2">NCTC12965</strain>
    </source>
</reference>
<dbReference type="InterPro" id="IPR014030">
    <property type="entry name" value="Ketoacyl_synth_N"/>
</dbReference>
<dbReference type="EC" id="2.3.1.94" evidence="2"/>
<dbReference type="InterPro" id="IPR016039">
    <property type="entry name" value="Thiolase-like"/>
</dbReference>
<dbReference type="KEGG" id="sfw:WN53_21310"/>
<accession>A0A0F7HG83</accession>
<dbReference type="SMART" id="SM00825">
    <property type="entry name" value="PKS_KS"/>
    <property type="match status" value="1"/>
</dbReference>
<dbReference type="Gene3D" id="3.40.47.10">
    <property type="match status" value="1"/>
</dbReference>
<dbReference type="AlphaFoldDB" id="A0A0F7HG83"/>
<sequence>MIQNVVLSGWGVTSAYAPDCPALIKGLSENRLASTQPWFATESEWQDLRLSCNPHHVADPQPAGTTFTRLQPVINQALAGAGMTTDQLQGKRVRVYLVGHGERPDIADFMGYQERNDQEELRLFPKIKRLHAKSYGQDRLARQLTQSYQLSWPPVSLYCASNSSLAAVHLAHSAIAANEVDLVLVVGWFETMTQDIVFLGGQDMLGEEGSQPFSSHNSCILPTNGVVALIVESEQHARQRNFTSPVNLRSSVFCQSSGARGSSSFTADFRTIAQTFERALLEAGLTAQDIACVFPHANGVIASDKAEAMALQKVWGKCGVPVVSYKGQVGYMESCCGLLDLMLAADALQQRRLLALTTRYPINDSLQIHVHADSPPLALKRQHILKSGIGLDGSAIAMVISANSEDVDEHG</sequence>
<comment type="similarity">
    <text evidence="1">Belongs to the thiolase-like superfamily. Beta-ketoacyl-ACP synthases family.</text>
</comment>
<dbReference type="PANTHER" id="PTHR43074:SF1">
    <property type="entry name" value="BETA-KETOACYL SYNTHASE FAMILY PROTEIN-RELATED"/>
    <property type="match status" value="1"/>
</dbReference>
<dbReference type="PROSITE" id="PS52004">
    <property type="entry name" value="KS3_2"/>
    <property type="match status" value="1"/>
</dbReference>
<keyword evidence="2" id="KW-0012">Acyltransferase</keyword>
<dbReference type="GeneID" id="30322721"/>
<dbReference type="Pfam" id="PF02801">
    <property type="entry name" value="Ketoacyl-synt_C"/>
    <property type="match status" value="1"/>
</dbReference>
<dbReference type="SUPFAM" id="SSF53901">
    <property type="entry name" value="Thiolase-like"/>
    <property type="match status" value="1"/>
</dbReference>
<evidence type="ECO:0000256" key="1">
    <source>
        <dbReference type="RuleBase" id="RU003694"/>
    </source>
</evidence>
<gene>
    <name evidence="2" type="primary">eryA_2</name>
    <name evidence="2" type="ORF">NCTC12965_06033</name>
</gene>
<proteinExistence type="inferred from homology"/>
<keyword evidence="1 2" id="KW-0808">Transferase</keyword>
<organism evidence="2">
    <name type="scientific">Serratia fonticola</name>
    <dbReference type="NCBI Taxonomy" id="47917"/>
    <lineage>
        <taxon>Bacteria</taxon>
        <taxon>Pseudomonadati</taxon>
        <taxon>Pseudomonadota</taxon>
        <taxon>Gammaproteobacteria</taxon>
        <taxon>Enterobacterales</taxon>
        <taxon>Yersiniaceae</taxon>
        <taxon>Serratia</taxon>
    </lineage>
</organism>
<dbReference type="STRING" id="47917.AV650_17055"/>
<dbReference type="PANTHER" id="PTHR43074">
    <property type="entry name" value="OMEGA-3 POLYUNSATURATED FATTY ACID SYNTHASE PFAB-RELATED"/>
    <property type="match status" value="1"/>
</dbReference>